<dbReference type="OrthoDB" id="6197657at2"/>
<feature type="region of interest" description="Disordered" evidence="1">
    <location>
        <begin position="79"/>
        <end position="98"/>
    </location>
</feature>
<keyword evidence="2" id="KW-0472">Membrane</keyword>
<dbReference type="KEGG" id="tbd:Tbd_0637"/>
<evidence type="ECO:0000313" key="3">
    <source>
        <dbReference type="EMBL" id="AAZ96590.1"/>
    </source>
</evidence>
<dbReference type="HOGENOM" id="CLU_173226_1_0_4"/>
<feature type="compositionally biased region" description="Basic and acidic residues" evidence="1">
    <location>
        <begin position="84"/>
        <end position="98"/>
    </location>
</feature>
<evidence type="ECO:0008006" key="5">
    <source>
        <dbReference type="Google" id="ProtNLM"/>
    </source>
</evidence>
<protein>
    <recommendedName>
        <fullName evidence="5">Transmembrane protein</fullName>
    </recommendedName>
</protein>
<organism evidence="3 4">
    <name type="scientific">Thiobacillus denitrificans (strain ATCC 25259 / T1)</name>
    <dbReference type="NCBI Taxonomy" id="292415"/>
    <lineage>
        <taxon>Bacteria</taxon>
        <taxon>Pseudomonadati</taxon>
        <taxon>Pseudomonadota</taxon>
        <taxon>Betaproteobacteria</taxon>
        <taxon>Nitrosomonadales</taxon>
        <taxon>Thiobacillaceae</taxon>
        <taxon>Thiobacillus</taxon>
    </lineage>
</organism>
<reference evidence="3 4" key="1">
    <citation type="journal article" date="2006" name="J. Bacteriol.">
        <title>The genome sequence of the obligately chemolithoautotrophic, facultatively anaerobic bacterium Thiobacillus denitrificans.</title>
        <authorList>
            <person name="Beller H.R."/>
            <person name="Chain P.S."/>
            <person name="Letain T.E."/>
            <person name="Chakicherla A."/>
            <person name="Larimer F.W."/>
            <person name="Richardson P.M."/>
            <person name="Coleman M.A."/>
            <person name="Wood A.P."/>
            <person name="Kelly D.P."/>
        </authorList>
    </citation>
    <scope>NUCLEOTIDE SEQUENCE [LARGE SCALE GENOMIC DNA]</scope>
    <source>
        <strain evidence="3 4">ATCC 25259</strain>
    </source>
</reference>
<dbReference type="eggNOG" id="ENOG50339PI">
    <property type="taxonomic scope" value="Bacteria"/>
</dbReference>
<sequence>MMQRLIHILWPSFLVAGVADIVFTTLFDPLNLVYDGEALFDDRIGAYTFGFFVFWLLGIASSATTCYFQRSADEINRCPLPPPDRPEGCPKRDTGGCC</sequence>
<dbReference type="EMBL" id="CP000116">
    <property type="protein sequence ID" value="AAZ96590.1"/>
    <property type="molecule type" value="Genomic_DNA"/>
</dbReference>
<dbReference type="Proteomes" id="UP000008291">
    <property type="component" value="Chromosome"/>
</dbReference>
<keyword evidence="2" id="KW-0812">Transmembrane</keyword>
<name>Q3SL29_THIDA</name>
<feature type="transmembrane region" description="Helical" evidence="2">
    <location>
        <begin position="47"/>
        <end position="68"/>
    </location>
</feature>
<keyword evidence="2" id="KW-1133">Transmembrane helix</keyword>
<dbReference type="STRING" id="292415.Tbd_0637"/>
<feature type="transmembrane region" description="Helical" evidence="2">
    <location>
        <begin position="7"/>
        <end position="27"/>
    </location>
</feature>
<keyword evidence="4" id="KW-1185">Reference proteome</keyword>
<gene>
    <name evidence="3" type="ordered locus">Tbd_0637</name>
</gene>
<dbReference type="AlphaFoldDB" id="Q3SL29"/>
<evidence type="ECO:0000256" key="2">
    <source>
        <dbReference type="SAM" id="Phobius"/>
    </source>
</evidence>
<evidence type="ECO:0000256" key="1">
    <source>
        <dbReference type="SAM" id="MobiDB-lite"/>
    </source>
</evidence>
<proteinExistence type="predicted"/>
<evidence type="ECO:0000313" key="4">
    <source>
        <dbReference type="Proteomes" id="UP000008291"/>
    </source>
</evidence>
<accession>Q3SL29</accession>